<gene>
    <name evidence="1" type="ORF">F1559_002688</name>
</gene>
<name>A0A7J7INY3_9RHOD</name>
<keyword evidence="2" id="KW-1185">Reference proteome</keyword>
<dbReference type="Proteomes" id="UP000530660">
    <property type="component" value="Unassembled WGS sequence"/>
</dbReference>
<organism evidence="1 2">
    <name type="scientific">Cyanidiococcus yangmingshanensis</name>
    <dbReference type="NCBI Taxonomy" id="2690220"/>
    <lineage>
        <taxon>Eukaryota</taxon>
        <taxon>Rhodophyta</taxon>
        <taxon>Bangiophyceae</taxon>
        <taxon>Cyanidiales</taxon>
        <taxon>Cyanidiaceae</taxon>
        <taxon>Cyanidiococcus</taxon>
    </lineage>
</organism>
<reference evidence="1 2" key="1">
    <citation type="journal article" date="2020" name="J. Phycol.">
        <title>Comparative genome analysis reveals Cyanidiococcus gen. nov., a new extremophilic red algal genus sister to Cyanidioschyzon (Cyanidioschyzonaceae, Rhodophyta).</title>
        <authorList>
            <person name="Liu S.-L."/>
            <person name="Chiang Y.-R."/>
            <person name="Yoon H.S."/>
            <person name="Fu H.-Y."/>
        </authorList>
    </citation>
    <scope>NUCLEOTIDE SEQUENCE [LARGE SCALE GENOMIC DNA]</scope>
    <source>
        <strain evidence="1 2">THAL066</strain>
    </source>
</reference>
<dbReference type="AlphaFoldDB" id="A0A7J7INY3"/>
<comment type="caution">
    <text evidence="1">The sequence shown here is derived from an EMBL/GenBank/DDBJ whole genome shotgun (WGS) entry which is preliminary data.</text>
</comment>
<dbReference type="InterPro" id="IPR012340">
    <property type="entry name" value="NA-bd_OB-fold"/>
</dbReference>
<sequence>MWQSFERFSRSRTSVRFAVDDGTAVAKAQCTGSLSKVVCQSTVGAPGRAHSPELKVGALVHCSGRVDWYEGECICMVEQMQIFSSNENVHAEVLWWKRVIDRQRQLATAQGRPISMQIDKST</sequence>
<protein>
    <submittedName>
        <fullName evidence="1">Uncharacterized protein</fullName>
    </submittedName>
</protein>
<evidence type="ECO:0000313" key="2">
    <source>
        <dbReference type="Proteomes" id="UP000530660"/>
    </source>
</evidence>
<evidence type="ECO:0000313" key="1">
    <source>
        <dbReference type="EMBL" id="KAF6004833.1"/>
    </source>
</evidence>
<dbReference type="EMBL" id="VWRR01000002">
    <property type="protein sequence ID" value="KAF6004833.1"/>
    <property type="molecule type" value="Genomic_DNA"/>
</dbReference>
<proteinExistence type="predicted"/>
<accession>A0A7J7INY3</accession>
<dbReference type="OrthoDB" id="10540126at2759"/>
<dbReference type="Gene3D" id="2.40.50.140">
    <property type="entry name" value="Nucleic acid-binding proteins"/>
    <property type="match status" value="1"/>
</dbReference>